<dbReference type="InterPro" id="IPR051791">
    <property type="entry name" value="Pra-immunoreactive"/>
</dbReference>
<dbReference type="OrthoDB" id="5111283at2"/>
<dbReference type="Gene3D" id="2.60.200.20">
    <property type="match status" value="1"/>
</dbReference>
<dbReference type="InterPro" id="IPR010432">
    <property type="entry name" value="RDD"/>
</dbReference>
<evidence type="ECO:0000313" key="10">
    <source>
        <dbReference type="EMBL" id="KHK97203.1"/>
    </source>
</evidence>
<dbReference type="STRING" id="1348253.LK09_13185"/>
<evidence type="ECO:0000256" key="3">
    <source>
        <dbReference type="ARBA" id="ARBA00022553"/>
    </source>
</evidence>
<dbReference type="EMBL" id="JTDK01000011">
    <property type="protein sequence ID" value="KHK97203.1"/>
    <property type="molecule type" value="Genomic_DNA"/>
</dbReference>
<feature type="region of interest" description="Disordered" evidence="7">
    <location>
        <begin position="281"/>
        <end position="357"/>
    </location>
</feature>
<dbReference type="SMART" id="SM00240">
    <property type="entry name" value="FHA"/>
    <property type="match status" value="1"/>
</dbReference>
<comment type="subcellular location">
    <subcellularLocation>
        <location evidence="1">Cell membrane</location>
        <topology evidence="1">Multi-pass membrane protein</topology>
    </subcellularLocation>
</comment>
<feature type="compositionally biased region" description="Low complexity" evidence="7">
    <location>
        <begin position="295"/>
        <end position="312"/>
    </location>
</feature>
<evidence type="ECO:0000313" key="11">
    <source>
        <dbReference type="Proteomes" id="UP000031030"/>
    </source>
</evidence>
<evidence type="ECO:0000256" key="2">
    <source>
        <dbReference type="ARBA" id="ARBA00022475"/>
    </source>
</evidence>
<feature type="transmembrane region" description="Helical" evidence="8">
    <location>
        <begin position="105"/>
        <end position="135"/>
    </location>
</feature>
<feature type="compositionally biased region" description="Pro residues" evidence="7">
    <location>
        <begin position="313"/>
        <end position="324"/>
    </location>
</feature>
<keyword evidence="11" id="KW-1185">Reference proteome</keyword>
<evidence type="ECO:0000256" key="1">
    <source>
        <dbReference type="ARBA" id="ARBA00004651"/>
    </source>
</evidence>
<dbReference type="PROSITE" id="PS50006">
    <property type="entry name" value="FHA_DOMAIN"/>
    <property type="match status" value="1"/>
</dbReference>
<dbReference type="InterPro" id="IPR000253">
    <property type="entry name" value="FHA_dom"/>
</dbReference>
<evidence type="ECO:0000256" key="6">
    <source>
        <dbReference type="ARBA" id="ARBA00023136"/>
    </source>
</evidence>
<keyword evidence="5 8" id="KW-1133">Transmembrane helix</keyword>
<evidence type="ECO:0000259" key="9">
    <source>
        <dbReference type="PROSITE" id="PS50006"/>
    </source>
</evidence>
<dbReference type="Pfam" id="PF06271">
    <property type="entry name" value="RDD"/>
    <property type="match status" value="1"/>
</dbReference>
<dbReference type="PANTHER" id="PTHR36115">
    <property type="entry name" value="PROLINE-RICH ANTIGEN HOMOLOG-RELATED"/>
    <property type="match status" value="1"/>
</dbReference>
<comment type="caution">
    <text evidence="10">The sequence shown here is derived from an EMBL/GenBank/DDBJ whole genome shotgun (WGS) entry which is preliminary data.</text>
</comment>
<dbReference type="Proteomes" id="UP000031030">
    <property type="component" value="Unassembled WGS sequence"/>
</dbReference>
<feature type="transmembrane region" description="Helical" evidence="8">
    <location>
        <begin position="177"/>
        <end position="198"/>
    </location>
</feature>
<evidence type="ECO:0000256" key="7">
    <source>
        <dbReference type="SAM" id="MobiDB-lite"/>
    </source>
</evidence>
<accession>A0A0B2A6N1</accession>
<keyword evidence="4 8" id="KW-0812">Transmembrane</keyword>
<reference evidence="10 11" key="1">
    <citation type="submission" date="2014-11" db="EMBL/GenBank/DDBJ databases">
        <title>Genome sequence of Microbacterium mangrovi MUSC 115(T).</title>
        <authorList>
            <person name="Lee L.-H."/>
        </authorList>
    </citation>
    <scope>NUCLEOTIDE SEQUENCE [LARGE SCALE GENOMIC DNA]</scope>
    <source>
        <strain evidence="10 11">MUSC 115</strain>
    </source>
</reference>
<evidence type="ECO:0000256" key="5">
    <source>
        <dbReference type="ARBA" id="ARBA00022989"/>
    </source>
</evidence>
<dbReference type="SUPFAM" id="SSF49879">
    <property type="entry name" value="SMAD/FHA domain"/>
    <property type="match status" value="1"/>
</dbReference>
<name>A0A0B2A6N1_9MICO</name>
<organism evidence="10 11">
    <name type="scientific">Microbacterium mangrovi</name>
    <dbReference type="NCBI Taxonomy" id="1348253"/>
    <lineage>
        <taxon>Bacteria</taxon>
        <taxon>Bacillati</taxon>
        <taxon>Actinomycetota</taxon>
        <taxon>Actinomycetes</taxon>
        <taxon>Micrococcales</taxon>
        <taxon>Microbacteriaceae</taxon>
        <taxon>Microbacterium</taxon>
    </lineage>
</organism>
<dbReference type="CDD" id="cd00060">
    <property type="entry name" value="FHA"/>
    <property type="match status" value="1"/>
</dbReference>
<dbReference type="PANTHER" id="PTHR36115:SF6">
    <property type="entry name" value="PROLINE-RICH ANTIGEN HOMOLOG"/>
    <property type="match status" value="1"/>
</dbReference>
<keyword evidence="6 8" id="KW-0472">Membrane</keyword>
<feature type="region of interest" description="Disordered" evidence="7">
    <location>
        <begin position="58"/>
        <end position="78"/>
    </location>
</feature>
<keyword evidence="2" id="KW-1003">Cell membrane</keyword>
<feature type="domain" description="FHA" evidence="9">
    <location>
        <begin position="379"/>
        <end position="425"/>
    </location>
</feature>
<dbReference type="Pfam" id="PF00498">
    <property type="entry name" value="FHA"/>
    <property type="match status" value="1"/>
</dbReference>
<protein>
    <recommendedName>
        <fullName evidence="9">FHA domain-containing protein</fullName>
    </recommendedName>
</protein>
<dbReference type="GO" id="GO:0005886">
    <property type="term" value="C:plasma membrane"/>
    <property type="evidence" value="ECO:0007669"/>
    <property type="project" value="UniProtKB-SubCell"/>
</dbReference>
<dbReference type="AlphaFoldDB" id="A0A0B2A6N1"/>
<keyword evidence="3" id="KW-0597">Phosphoprotein</keyword>
<feature type="transmembrane region" description="Helical" evidence="8">
    <location>
        <begin position="141"/>
        <end position="161"/>
    </location>
</feature>
<proteinExistence type="predicted"/>
<evidence type="ECO:0000256" key="8">
    <source>
        <dbReference type="SAM" id="Phobius"/>
    </source>
</evidence>
<gene>
    <name evidence="10" type="ORF">LK09_13185</name>
</gene>
<evidence type="ECO:0000256" key="4">
    <source>
        <dbReference type="ARBA" id="ARBA00022692"/>
    </source>
</evidence>
<dbReference type="RefSeq" id="WP_039400142.1">
    <property type="nucleotide sequence ID" value="NZ_JTDK01000011.1"/>
</dbReference>
<sequence>MSPTPNSGAGFVLCVRCGQRLAAGTVRCLYCGAPQDAPVVAHAGAAVPGFAGSGAPMPADPHALGGPGRPPLPGPGNGMPLATEPAASVFGDAFAGKPATTGRRLLALTIDIVAVLIVVGIVGVATGSFVLAAVVLAELWIGLWVAQARTGLGLGTALLRIRVARADAPYSPGLGRAFVRTVITTAGALVFFVGAWIVEASSAWDASPKRRAWSDRAAGTVVVAVPARGAARPVSVAIAPPVVQRAPSRVAELASGRWTPPPPVQPAVPEPVVRQPAVHPAPVRQPTVEPPVQKPLVSASSPASTPAPVRVSAPPPSPAPPAPAAPMTRGQLRRETRPPIASVPNVPSDPVPTEPADDGALLLILDTGERAQVPAGVSVVLGRKPASDTDLVVTVADSTVSKNHARLEHRATGVWVTDLGSTNGTDLLDESGRAIAIPARVATRVEEGMRVRIGDRVFTVSRLIGSGA</sequence>
<dbReference type="InterPro" id="IPR008984">
    <property type="entry name" value="SMAD_FHA_dom_sf"/>
</dbReference>